<dbReference type="GO" id="GO:0017000">
    <property type="term" value="P:antibiotic biosynthetic process"/>
    <property type="evidence" value="ECO:0007669"/>
    <property type="project" value="UniProtKB-ARBA"/>
</dbReference>
<dbReference type="Proteomes" id="UP000199385">
    <property type="component" value="Chromosome I"/>
</dbReference>
<gene>
    <name evidence="6" type="ORF">GA0070611_2126</name>
</gene>
<evidence type="ECO:0000259" key="4">
    <source>
        <dbReference type="Pfam" id="PF06722"/>
    </source>
</evidence>
<dbReference type="GO" id="GO:0016758">
    <property type="term" value="F:hexosyltransferase activity"/>
    <property type="evidence" value="ECO:0007669"/>
    <property type="project" value="UniProtKB-ARBA"/>
</dbReference>
<evidence type="ECO:0000313" key="7">
    <source>
        <dbReference type="Proteomes" id="UP000199385"/>
    </source>
</evidence>
<evidence type="ECO:0000256" key="2">
    <source>
        <dbReference type="ARBA" id="ARBA00022676"/>
    </source>
</evidence>
<comment type="similarity">
    <text evidence="1">Belongs to the glycosyltransferase 28 family.</text>
</comment>
<dbReference type="PATRIC" id="fig|261654.4.peg.2163"/>
<evidence type="ECO:0000313" key="6">
    <source>
        <dbReference type="EMBL" id="SBT42900.1"/>
    </source>
</evidence>
<dbReference type="Pfam" id="PF21036">
    <property type="entry name" value="EryCIII-like_N"/>
    <property type="match status" value="1"/>
</dbReference>
<dbReference type="EMBL" id="LT594323">
    <property type="protein sequence ID" value="SBT42900.1"/>
    <property type="molecule type" value="Genomic_DNA"/>
</dbReference>
<dbReference type="InterPro" id="IPR050426">
    <property type="entry name" value="Glycosyltransferase_28"/>
</dbReference>
<evidence type="ECO:0000256" key="3">
    <source>
        <dbReference type="ARBA" id="ARBA00022679"/>
    </source>
</evidence>
<feature type="domain" description="Erythromycin biosynthesis protein CIII-like N-terminal" evidence="5">
    <location>
        <begin position="122"/>
        <end position="243"/>
    </location>
</feature>
<dbReference type="PANTHER" id="PTHR48050">
    <property type="entry name" value="STEROL 3-BETA-GLUCOSYLTRANSFERASE"/>
    <property type="match status" value="1"/>
</dbReference>
<dbReference type="Pfam" id="PF06722">
    <property type="entry name" value="EryCIII-like_C"/>
    <property type="match status" value="1"/>
</dbReference>
<dbReference type="GO" id="GO:0008194">
    <property type="term" value="F:UDP-glycosyltransferase activity"/>
    <property type="evidence" value="ECO:0007669"/>
    <property type="project" value="InterPro"/>
</dbReference>
<keyword evidence="7" id="KW-1185">Reference proteome</keyword>
<dbReference type="InterPro" id="IPR010610">
    <property type="entry name" value="EryCIII-like_C"/>
</dbReference>
<dbReference type="SUPFAM" id="SSF53756">
    <property type="entry name" value="UDP-Glycosyltransferase/glycogen phosphorylase"/>
    <property type="match status" value="1"/>
</dbReference>
<organism evidence="6 7">
    <name type="scientific">Micromonospora auratinigra</name>
    <dbReference type="NCBI Taxonomy" id="261654"/>
    <lineage>
        <taxon>Bacteria</taxon>
        <taxon>Bacillati</taxon>
        <taxon>Actinomycetota</taxon>
        <taxon>Actinomycetes</taxon>
        <taxon>Micromonosporales</taxon>
        <taxon>Micromonosporaceae</taxon>
        <taxon>Micromonospora</taxon>
    </lineage>
</organism>
<keyword evidence="2" id="KW-0328">Glycosyltransferase</keyword>
<dbReference type="CDD" id="cd03784">
    <property type="entry name" value="GT1_Gtf-like"/>
    <property type="match status" value="1"/>
</dbReference>
<reference evidence="7" key="1">
    <citation type="submission" date="2016-06" db="EMBL/GenBank/DDBJ databases">
        <authorList>
            <person name="Varghese N."/>
            <person name="Submissions Spin"/>
        </authorList>
    </citation>
    <scope>NUCLEOTIDE SEQUENCE [LARGE SCALE GENOMIC DNA]</scope>
    <source>
        <strain evidence="7">DSM 44815</strain>
    </source>
</reference>
<dbReference type="RefSeq" id="WP_091661692.1">
    <property type="nucleotide sequence ID" value="NZ_LT594323.1"/>
</dbReference>
<protein>
    <submittedName>
        <fullName evidence="6">UDP:flavonoid glycosyltransferase YjiC, YdhE family</fullName>
    </submittedName>
</protein>
<dbReference type="Gene3D" id="3.40.50.2000">
    <property type="entry name" value="Glycogen Phosphorylase B"/>
    <property type="match status" value="2"/>
</dbReference>
<keyword evidence="3 6" id="KW-0808">Transferase</keyword>
<dbReference type="OrthoDB" id="5488434at2"/>
<dbReference type="InterPro" id="IPR048284">
    <property type="entry name" value="EryCIII-like_N"/>
</dbReference>
<name>A0A1A8ZGF4_9ACTN</name>
<proteinExistence type="inferred from homology"/>
<dbReference type="InterPro" id="IPR002213">
    <property type="entry name" value="UDP_glucos_trans"/>
</dbReference>
<accession>A0A1A8ZGF4</accession>
<dbReference type="PANTHER" id="PTHR48050:SF13">
    <property type="entry name" value="STEROL 3-BETA-GLUCOSYLTRANSFERASE UGT80A2"/>
    <property type="match status" value="1"/>
</dbReference>
<evidence type="ECO:0000256" key="1">
    <source>
        <dbReference type="ARBA" id="ARBA00006962"/>
    </source>
</evidence>
<sequence>MRALFTVSEWPTHWMAMVPTGWALQAAGHQVRVLCAPSQAEPVSRAGLVPVPVLGGMSAVLRNRLGFVAEARAGLWPYPWLPPHPVTGVPMADLAEFDPAAWRRDQEPELARAQRRSFDRALRFARDWRPDLVLHDPVSLEGLLVGQVRQVPSALSFWGPVGTRETRYVRPLPVDHSGTFARHGLPADPVGLVRRVVDPCPASLAPPTDAALRLAVRYLPYNGPGAAREWMLRPARRPRVCVAWSTALSTMVGPASNLLPTIVRALAGLPVEVLVAATGRDAAALGELPPSVRVLERTPLHLVLPGCAAVVHHGGAGSTMTSLHTGVPQLVISCASEQATTGERVAAAGAGRHLPAHLATAGAVAAALGDLLDDPGYATGAEMLRKELHDRPSPARLVAALEDLAA</sequence>
<dbReference type="STRING" id="261654.GA0070611_2126"/>
<feature type="domain" description="Erythromycin biosynthesis protein CIII-like C-terminal" evidence="4">
    <location>
        <begin position="263"/>
        <end position="404"/>
    </location>
</feature>
<dbReference type="AlphaFoldDB" id="A0A1A8ZGF4"/>
<evidence type="ECO:0000259" key="5">
    <source>
        <dbReference type="Pfam" id="PF21036"/>
    </source>
</evidence>